<dbReference type="SMART" id="SM00575">
    <property type="entry name" value="ZnF_PMZ"/>
    <property type="match status" value="1"/>
</dbReference>
<evidence type="ECO:0000256" key="3">
    <source>
        <dbReference type="ARBA" id="ARBA00022833"/>
    </source>
</evidence>
<dbReference type="InterPro" id="IPR004332">
    <property type="entry name" value="Transposase_MuDR"/>
</dbReference>
<dbReference type="PROSITE" id="PS50011">
    <property type="entry name" value="PROTEIN_KINASE_DOM"/>
    <property type="match status" value="1"/>
</dbReference>
<dbReference type="InterPro" id="IPR001245">
    <property type="entry name" value="Ser-Thr/Tyr_kinase_cat_dom"/>
</dbReference>
<dbReference type="InterPro" id="IPR007527">
    <property type="entry name" value="Znf_SWIM"/>
</dbReference>
<dbReference type="PANTHER" id="PTHR31973">
    <property type="entry name" value="POLYPROTEIN, PUTATIVE-RELATED"/>
    <property type="match status" value="1"/>
</dbReference>
<dbReference type="GO" id="GO:0004672">
    <property type="term" value="F:protein kinase activity"/>
    <property type="evidence" value="ECO:0007669"/>
    <property type="project" value="InterPro"/>
</dbReference>
<dbReference type="InterPro" id="IPR018289">
    <property type="entry name" value="MULE_transposase_dom"/>
</dbReference>
<keyword evidence="1" id="KW-0479">Metal-binding</keyword>
<evidence type="ECO:0000313" key="9">
    <source>
        <dbReference type="Proteomes" id="UP001459277"/>
    </source>
</evidence>
<comment type="caution">
    <text evidence="8">The sequence shown here is derived from an EMBL/GenBank/DDBJ whole genome shotgun (WGS) entry which is preliminary data.</text>
</comment>
<evidence type="ECO:0000256" key="2">
    <source>
        <dbReference type="ARBA" id="ARBA00022771"/>
    </source>
</evidence>
<feature type="region of interest" description="Disordered" evidence="5">
    <location>
        <begin position="328"/>
        <end position="352"/>
    </location>
</feature>
<dbReference type="InterPro" id="IPR011009">
    <property type="entry name" value="Kinase-like_dom_sf"/>
</dbReference>
<keyword evidence="9" id="KW-1185">Reference proteome</keyword>
<evidence type="ECO:0000313" key="8">
    <source>
        <dbReference type="EMBL" id="KAL0009229.1"/>
    </source>
</evidence>
<dbReference type="GO" id="GO:0005524">
    <property type="term" value="F:ATP binding"/>
    <property type="evidence" value="ECO:0007669"/>
    <property type="project" value="InterPro"/>
</dbReference>
<name>A0AAW2DGH1_9ROSI</name>
<dbReference type="Pfam" id="PF10551">
    <property type="entry name" value="MULE"/>
    <property type="match status" value="1"/>
</dbReference>
<feature type="domain" description="Protein kinase" evidence="6">
    <location>
        <begin position="1"/>
        <end position="129"/>
    </location>
</feature>
<dbReference type="Pfam" id="PF26130">
    <property type="entry name" value="PB1-like"/>
    <property type="match status" value="1"/>
</dbReference>
<dbReference type="EMBL" id="JAZDWU010000003">
    <property type="protein sequence ID" value="KAL0009229.1"/>
    <property type="molecule type" value="Genomic_DNA"/>
</dbReference>
<dbReference type="InterPro" id="IPR000719">
    <property type="entry name" value="Prot_kinase_dom"/>
</dbReference>
<dbReference type="PANTHER" id="PTHR31973:SF187">
    <property type="entry name" value="MUTATOR TRANSPOSASE MUDRA PROTEIN"/>
    <property type="match status" value="1"/>
</dbReference>
<dbReference type="Pfam" id="PF04434">
    <property type="entry name" value="SWIM"/>
    <property type="match status" value="1"/>
</dbReference>
<reference evidence="8 9" key="1">
    <citation type="submission" date="2024-01" db="EMBL/GenBank/DDBJ databases">
        <title>A telomere-to-telomere, gap-free genome of sweet tea (Lithocarpus litseifolius).</title>
        <authorList>
            <person name="Zhou J."/>
        </authorList>
    </citation>
    <scope>NUCLEOTIDE SEQUENCE [LARGE SCALE GENOMIC DNA]</scope>
    <source>
        <strain evidence="8">Zhou-2022a</strain>
        <tissue evidence="8">Leaf</tissue>
    </source>
</reference>
<evidence type="ECO:0000256" key="5">
    <source>
        <dbReference type="SAM" id="MobiDB-lite"/>
    </source>
</evidence>
<dbReference type="AlphaFoldDB" id="A0AAW2DGH1"/>
<dbReference type="InterPro" id="IPR058594">
    <property type="entry name" value="PB1-like_dom_pln"/>
</dbReference>
<dbReference type="Proteomes" id="UP001459277">
    <property type="component" value="Unassembled WGS sequence"/>
</dbReference>
<organism evidence="8 9">
    <name type="scientific">Lithocarpus litseifolius</name>
    <dbReference type="NCBI Taxonomy" id="425828"/>
    <lineage>
        <taxon>Eukaryota</taxon>
        <taxon>Viridiplantae</taxon>
        <taxon>Streptophyta</taxon>
        <taxon>Embryophyta</taxon>
        <taxon>Tracheophyta</taxon>
        <taxon>Spermatophyta</taxon>
        <taxon>Magnoliopsida</taxon>
        <taxon>eudicotyledons</taxon>
        <taxon>Gunneridae</taxon>
        <taxon>Pentapetalae</taxon>
        <taxon>rosids</taxon>
        <taxon>fabids</taxon>
        <taxon>Fagales</taxon>
        <taxon>Fagaceae</taxon>
        <taxon>Lithocarpus</taxon>
    </lineage>
</organism>
<dbReference type="PROSITE" id="PS50966">
    <property type="entry name" value="ZF_SWIM"/>
    <property type="match status" value="1"/>
</dbReference>
<evidence type="ECO:0000256" key="4">
    <source>
        <dbReference type="PROSITE-ProRule" id="PRU00325"/>
    </source>
</evidence>
<dbReference type="SUPFAM" id="SSF56112">
    <property type="entry name" value="Protein kinase-like (PK-like)"/>
    <property type="match status" value="1"/>
</dbReference>
<evidence type="ECO:0000259" key="6">
    <source>
        <dbReference type="PROSITE" id="PS50011"/>
    </source>
</evidence>
<dbReference type="InterPro" id="IPR006564">
    <property type="entry name" value="Znf_PMZ"/>
</dbReference>
<dbReference type="Gene3D" id="1.10.510.10">
    <property type="entry name" value="Transferase(Phosphotransferase) domain 1"/>
    <property type="match status" value="1"/>
</dbReference>
<evidence type="ECO:0000256" key="1">
    <source>
        <dbReference type="ARBA" id="ARBA00022723"/>
    </source>
</evidence>
<keyword evidence="2 4" id="KW-0863">Zinc-finger</keyword>
<feature type="compositionally biased region" description="Low complexity" evidence="5">
    <location>
        <begin position="336"/>
        <end position="346"/>
    </location>
</feature>
<accession>A0AAW2DGH1</accession>
<sequence length="888" mass="101304">MNPKISDFGIARIFKPDELEANTNVIVGTYGYMSPEYAMEGVFSIKSDVYSFGVLMLLIVSGRKNNSFYHVDYTLNLAGYAWNLWEEGQGLELIDPSISDSYVKYKVSMVQMGEVKDLSVKAMAVALKFKGTQRREKHLTEMIEEKMEDLKLTVEINYGGKFVWNPNLEYIGGNIAYEDVDPDCLSFFEIQGLCEKYGAPRTSTYHYLIPGGNLEEGLRMITRDAEVLYMCEIHIALPTDRLVLYVEGGEQPLAVEVPGQNVDGMEGEVVEGGNVEYEDNGDVSDVNEEVNVDGEGDEVLETEQNDNVDFDWLEEGLEGPDFNDDVFGETATPQRSNASSNAAGNNVPQMGNAREIDGVDENDWLEPPIEDDMESLVGSDDDEPATSSIEKVFNVQTRMKKPELCKGMKFPNAKVFKEALSEYAIHKLVDIWFKLNEKEKISVYCMNKCRWRCYASKVSGELTFQIKTWIPECTCPRTLQNSQVTSAYIAKKYMQDFSKNPNWTVESVQHHVKDKLEVDISVSQVYRSKRKAIDLITGDEQLQYGKLRDYAEMIRLNDVGSRVILQTEMENENSQPKFRRMYRRYNAQKVSFLEGCRPITGLDGCHLKGRFGGQILAATARDGNDNIFPVALAVVEQENKDSWVWFLQQFSDDIGNPEQLNFVFVSDRQKGLIPAIEMLFPTVEHRYCVKHIYNNFKVDHKGLELKEALWRCAGATTIKEFEKRMQELKDLDPKAWEYLADINPAQWSKSHFTCRALSDCLANNLSESFNSMILKARDKPILAMLEWIRVRLMTNLYKKRKGIEKYVGKVCPNIQDKLEKLKKESIPFCATPSGRFMYEVGNDRERHVVNLTNKTCSCRIWDLAGLPCKHGIAAIFKNLEKVEDYVHP</sequence>
<feature type="domain" description="SWIM-type" evidence="7">
    <location>
        <begin position="838"/>
        <end position="879"/>
    </location>
</feature>
<evidence type="ECO:0000259" key="7">
    <source>
        <dbReference type="PROSITE" id="PS50966"/>
    </source>
</evidence>
<proteinExistence type="predicted"/>
<gene>
    <name evidence="8" type="ORF">SO802_010731</name>
</gene>
<evidence type="ECO:0008006" key="10">
    <source>
        <dbReference type="Google" id="ProtNLM"/>
    </source>
</evidence>
<dbReference type="GO" id="GO:0008270">
    <property type="term" value="F:zinc ion binding"/>
    <property type="evidence" value="ECO:0007669"/>
    <property type="project" value="UniProtKB-KW"/>
</dbReference>
<keyword evidence="3" id="KW-0862">Zinc</keyword>
<dbReference type="Pfam" id="PF03108">
    <property type="entry name" value="DBD_Tnp_Mut"/>
    <property type="match status" value="1"/>
</dbReference>
<protein>
    <recommendedName>
        <fullName evidence="10">SWIM-type domain-containing protein</fullName>
    </recommendedName>
</protein>
<dbReference type="Pfam" id="PF07714">
    <property type="entry name" value="PK_Tyr_Ser-Thr"/>
    <property type="match status" value="1"/>
</dbReference>